<dbReference type="RefSeq" id="YP_009214499.1">
    <property type="nucleotide sequence ID" value="NC_028962.1"/>
</dbReference>
<evidence type="ECO:0000313" key="2">
    <source>
        <dbReference type="EMBL" id="AJA42219.1"/>
    </source>
</evidence>
<dbReference type="OrthoDB" id="2296at10239"/>
<organism evidence="2 3">
    <name type="scientific">Staphylococcus phage vB_SepM_ phiIPLA-C1C</name>
    <dbReference type="NCBI Taxonomy" id="1572704"/>
    <lineage>
        <taxon>Viruses</taxon>
        <taxon>Duplodnaviria</taxon>
        <taxon>Heunggongvirae</taxon>
        <taxon>Uroviricota</taxon>
        <taxon>Caudoviricetes</taxon>
        <taxon>Herelleviridae</taxon>
        <taxon>Twortvirinae</taxon>
        <taxon>Sepunavirus</taxon>
        <taxon>Sepunavirus IPLAC1C</taxon>
    </lineage>
</organism>
<feature type="domain" description="ORF68 C-terminal" evidence="1">
    <location>
        <begin position="341"/>
        <end position="455"/>
    </location>
</feature>
<name>A0A0D3MVC2_9CAUD</name>
<sequence length="456" mass="50939">MSLQFTQITDKHTLKDLTTQVNNIGIELTKSDNIFEVTDDLTTDINKSQKVKLTNDSGGAKRPNSISFLHDIKEPGYYYIHQSVLQRVPDRPTVAPRDALLVVYPVYTTGTAVIVQQLYTISFSDTELSSVYRYVNNTTASNWQHNVLLPGNKSRTYANMDVLDIDTPGTHFIFRGSNLPVRAGSGLISVVSSEYYGKVFIYVDNETNKIYTSNSNGSGTLNWKSQIEVKDLKPFLLSDVDDNLAVKGTNIGIKVSDNKSFGNFIQDYVTRTNQHVLTFYCQGGVVGNPAGSDSCRGLFISSASEDDFGYGVYYAISNGGRLYTGTVTNSSWNESQKYPIMKELWTGTHNFKDTKKKEKMSDSIDNYNYVEIYTNYRALQNTKGTDKTGTLCHKFYVDGDGIYVCSGSYVSGDPDRIGVEYYRVTLTISGDTWTIKDSAVNNNKNQYIKRIVGLSI</sequence>
<dbReference type="KEGG" id="vg:26640916"/>
<accession>A0A0D3MVC2</accession>
<dbReference type="InterPro" id="IPR057110">
    <property type="entry name" value="ORF68_C"/>
</dbReference>
<dbReference type="EMBL" id="KP027447">
    <property type="protein sequence ID" value="AJA42219.1"/>
    <property type="molecule type" value="Genomic_DNA"/>
</dbReference>
<protein>
    <recommendedName>
        <fullName evidence="1">ORF68 C-terminal domain-containing protein</fullName>
    </recommendedName>
</protein>
<keyword evidence="3" id="KW-1185">Reference proteome</keyword>
<dbReference type="Pfam" id="PF23624">
    <property type="entry name" value="ORF68_C"/>
    <property type="match status" value="1"/>
</dbReference>
<dbReference type="GeneID" id="26640916"/>
<proteinExistence type="predicted"/>
<evidence type="ECO:0000313" key="3">
    <source>
        <dbReference type="Proteomes" id="UP000032689"/>
    </source>
</evidence>
<dbReference type="Proteomes" id="UP000032689">
    <property type="component" value="Segment"/>
</dbReference>
<reference evidence="2 3" key="1">
    <citation type="journal article" date="2015" name="Appl. Environ. Microbiol.">
        <title>Two Phages, phiIPLA-RODI and phiIPLA-C1C, Lyse Mono- and Dual-Species Staphylococcal Biofilms.</title>
        <authorList>
            <person name="Gutierrez D."/>
            <person name="Vandenheuvel D."/>
            <person name="Martinez B."/>
            <person name="Rodriguez A."/>
            <person name="Lavigne R."/>
            <person name="Garcia P."/>
        </authorList>
    </citation>
    <scope>NUCLEOTIDE SEQUENCE [LARGE SCALE GENOMIC DNA]</scope>
</reference>
<evidence type="ECO:0000259" key="1">
    <source>
        <dbReference type="Pfam" id="PF23624"/>
    </source>
</evidence>